<comment type="caution">
    <text evidence="1">The sequence shown here is derived from an EMBL/GenBank/DDBJ whole genome shotgun (WGS) entry which is preliminary data.</text>
</comment>
<accession>A0AAW8U5V7</accession>
<dbReference type="AlphaFoldDB" id="A0AAW8U5V7"/>
<evidence type="ECO:0008006" key="3">
    <source>
        <dbReference type="Google" id="ProtNLM"/>
    </source>
</evidence>
<reference evidence="1" key="1">
    <citation type="submission" date="2023-03" db="EMBL/GenBank/DDBJ databases">
        <authorList>
            <person name="Shen W."/>
            <person name="Cai J."/>
        </authorList>
    </citation>
    <scope>NUCLEOTIDE SEQUENCE</scope>
    <source>
        <strain evidence="1">P96-3</strain>
    </source>
</reference>
<dbReference type="RefSeq" id="WP_311985153.1">
    <property type="nucleotide sequence ID" value="NZ_JARQBZ010000009.1"/>
</dbReference>
<proteinExistence type="predicted"/>
<organism evidence="1 2">
    <name type="scientific">Vagococcus carniphilus</name>
    <dbReference type="NCBI Taxonomy" id="218144"/>
    <lineage>
        <taxon>Bacteria</taxon>
        <taxon>Bacillati</taxon>
        <taxon>Bacillota</taxon>
        <taxon>Bacilli</taxon>
        <taxon>Lactobacillales</taxon>
        <taxon>Enterococcaceae</taxon>
        <taxon>Vagococcus</taxon>
    </lineage>
</organism>
<evidence type="ECO:0000313" key="1">
    <source>
        <dbReference type="EMBL" id="MDT2833647.1"/>
    </source>
</evidence>
<dbReference type="Proteomes" id="UP001268577">
    <property type="component" value="Unassembled WGS sequence"/>
</dbReference>
<name>A0AAW8U5V7_9ENTE</name>
<sequence>MLETTKFSEYLVQEMLRNVLSWDGTTDEAFKILNENDDLMKKYQSLSEKNLSEMENCRLEQLLVKTRRMTNYLSIEKNEFFIKINQLNQANKIRNQYVYDFSDSYFIDKDF</sequence>
<protein>
    <recommendedName>
        <fullName evidence="3">Flagellar protein FliT</fullName>
    </recommendedName>
</protein>
<gene>
    <name evidence="1" type="ORF">P7H70_06225</name>
</gene>
<dbReference type="EMBL" id="JARQBZ010000009">
    <property type="protein sequence ID" value="MDT2833647.1"/>
    <property type="molecule type" value="Genomic_DNA"/>
</dbReference>
<evidence type="ECO:0000313" key="2">
    <source>
        <dbReference type="Proteomes" id="UP001268577"/>
    </source>
</evidence>